<protein>
    <submittedName>
        <fullName evidence="1">Uncharacterized protein</fullName>
    </submittedName>
</protein>
<proteinExistence type="predicted"/>
<dbReference type="Gene3D" id="1.25.40.10">
    <property type="entry name" value="Tetratricopeptide repeat domain"/>
    <property type="match status" value="1"/>
</dbReference>
<dbReference type="EMBL" id="BANC01000036">
    <property type="protein sequence ID" value="GAN80109.1"/>
    <property type="molecule type" value="Genomic_DNA"/>
</dbReference>
<gene>
    <name evidence="1" type="ORF">Aam_036_031</name>
</gene>
<dbReference type="AlphaFoldDB" id="A0A0D6PH17"/>
<dbReference type="STRING" id="1120923.SAMN02746095_01042"/>
<name>A0A0D6PH17_9PROT</name>
<comment type="caution">
    <text evidence="1">The sequence shown here is derived from an EMBL/GenBank/DDBJ whole genome shotgun (WGS) entry which is preliminary data.</text>
</comment>
<keyword evidence="2" id="KW-1185">Reference proteome</keyword>
<organism evidence="1 2">
    <name type="scientific">Acidocella aminolytica 101 = DSM 11237</name>
    <dbReference type="NCBI Taxonomy" id="1120923"/>
    <lineage>
        <taxon>Bacteria</taxon>
        <taxon>Pseudomonadati</taxon>
        <taxon>Pseudomonadota</taxon>
        <taxon>Alphaproteobacteria</taxon>
        <taxon>Acetobacterales</taxon>
        <taxon>Acidocellaceae</taxon>
        <taxon>Acidocella</taxon>
    </lineage>
</organism>
<sequence>MEKVTGPLEGAGVQVLLTEDGGITPAQRIEILNDYGFWLYKQGRAFDAAAVLQVVVQLAPQRAVAWLNLGDAFVLELGKHDGAFNPNPNEIKLPPRLTWSDGQALTHQAIDAYRHYLALGGVPNEHVQDFLALNQRNAPQGNVCAFVTAYANAGRLDELGISGNGPINLTGDGRPYYVYSIINGTADVPGLLAFTTRQKDVEDDYIGQEGANTEIFSPLDAIDGIGGATQGTNPGDDLFLIAFKTRYYALDLNYSTANNAVYTAQGNILPTVSKKAIAAIMVVKPGQGIICTVTPTISPSLAKNLNVALCDQFLKGHPFDQPAQNTSLGGENITLGPRGLGADYDLTSTTRADIENNGHPVDLAYYDFESGAGAGCGQKGVVPFDAVARVEKAGPLDDALRGIRIDCDSGRDYVITWRGKTYIELDHGPNRKPGEARGVGIYKIKDDRVYPVCLIDNKFTYSIKHN</sequence>
<accession>A0A0D6PH17</accession>
<reference evidence="1 2" key="1">
    <citation type="submission" date="2012-11" db="EMBL/GenBank/DDBJ databases">
        <title>Whole genome sequence of Acidocella aminolytica 101 = DSM 11237.</title>
        <authorList>
            <person name="Azuma Y."/>
            <person name="Higashiura N."/>
            <person name="Hirakawa H."/>
            <person name="Matsushita K."/>
        </authorList>
    </citation>
    <scope>NUCLEOTIDE SEQUENCE [LARGE SCALE GENOMIC DNA]</scope>
    <source>
        <strain evidence="2">101 / DSM 11237</strain>
    </source>
</reference>
<dbReference type="Proteomes" id="UP000032668">
    <property type="component" value="Unassembled WGS sequence"/>
</dbReference>
<evidence type="ECO:0000313" key="2">
    <source>
        <dbReference type="Proteomes" id="UP000032668"/>
    </source>
</evidence>
<dbReference type="InterPro" id="IPR011990">
    <property type="entry name" value="TPR-like_helical_dom_sf"/>
</dbReference>
<evidence type="ECO:0000313" key="1">
    <source>
        <dbReference type="EMBL" id="GAN80109.1"/>
    </source>
</evidence>
<dbReference type="SUPFAM" id="SSF48452">
    <property type="entry name" value="TPR-like"/>
    <property type="match status" value="1"/>
</dbReference>
<dbReference type="RefSeq" id="WP_048878533.1">
    <property type="nucleotide sequence ID" value="NZ_BAPR01000385.1"/>
</dbReference>